<keyword evidence="3" id="KW-0479">Metal-binding</keyword>
<dbReference type="PANTHER" id="PTHR34699:SF2">
    <property type="entry name" value="NON-CANONICAL PURINE NTP PHOSPHATASE_PRRC1 DOMAIN-CONTAINING PROTEIN"/>
    <property type="match status" value="1"/>
</dbReference>
<keyword evidence="12" id="KW-0812">Transmembrane</keyword>
<dbReference type="GO" id="GO:0006772">
    <property type="term" value="P:thiamine metabolic process"/>
    <property type="evidence" value="ECO:0007669"/>
    <property type="project" value="TreeGrafter"/>
</dbReference>
<evidence type="ECO:0000256" key="3">
    <source>
        <dbReference type="ARBA" id="ARBA00022723"/>
    </source>
</evidence>
<dbReference type="NCBIfam" id="TIGR00258">
    <property type="entry name" value="inosine/xanthosine triphosphatase"/>
    <property type="match status" value="1"/>
</dbReference>
<evidence type="ECO:0000256" key="1">
    <source>
        <dbReference type="ARBA" id="ARBA00001936"/>
    </source>
</evidence>
<dbReference type="InterPro" id="IPR002786">
    <property type="entry name" value="Non_canon_purine_NTPase"/>
</dbReference>
<organism evidence="14 15">
    <name type="scientific">Candidatus Spechtbacteria bacterium SB0662_bin_43</name>
    <dbReference type="NCBI Taxonomy" id="2604897"/>
    <lineage>
        <taxon>Bacteria</taxon>
        <taxon>Candidatus Spechtiibacteriota</taxon>
    </lineage>
</organism>
<evidence type="ECO:0000256" key="6">
    <source>
        <dbReference type="ARBA" id="ARBA00022842"/>
    </source>
</evidence>
<evidence type="ECO:0000256" key="7">
    <source>
        <dbReference type="ARBA" id="ARBA00023080"/>
    </source>
</evidence>
<keyword evidence="5" id="KW-0378">Hydrolase</keyword>
<dbReference type="GO" id="GO:0000166">
    <property type="term" value="F:nucleotide binding"/>
    <property type="evidence" value="ECO:0007669"/>
    <property type="project" value="UniProtKB-KW"/>
</dbReference>
<evidence type="ECO:0000313" key="14">
    <source>
        <dbReference type="EMBL" id="MYE38568.1"/>
    </source>
</evidence>
<keyword evidence="12" id="KW-0472">Membrane</keyword>
<dbReference type="PANTHER" id="PTHR34699">
    <property type="match status" value="1"/>
</dbReference>
<accession>A0A845DBZ2</accession>
<dbReference type="GO" id="GO:0046872">
    <property type="term" value="F:metal ion binding"/>
    <property type="evidence" value="ECO:0007669"/>
    <property type="project" value="UniProtKB-KW"/>
</dbReference>
<dbReference type="AlphaFoldDB" id="A0A845DBZ2"/>
<name>A0A845DBZ2_9BACT</name>
<evidence type="ECO:0000256" key="8">
    <source>
        <dbReference type="ARBA" id="ARBA00023211"/>
    </source>
</evidence>
<evidence type="ECO:0000256" key="4">
    <source>
        <dbReference type="ARBA" id="ARBA00022741"/>
    </source>
</evidence>
<dbReference type="Pfam" id="PF01931">
    <property type="entry name" value="NTPase_I-T"/>
    <property type="match status" value="1"/>
</dbReference>
<sequence length="232" mass="25324">MCAFAFVRVAQRKFLRLSLQCLVYLVAYTGIVMVGYALCNTEPLLSVLCIVCYTVITMIKVCVGSKNNTKVQAIQEGLQLYDEYKDAEVVGVSVESGVSDQPLSLDETIQGSHNRAKNSFSECVLSVGIESGLMQVPQVGYMDVSVVSVYDGDRLYTGFSPAIALPKRLVDTALEGDIDLSRACKVSGLTSEENIGHADGFVGLFTGGRMTRKEYTKYGLIMAMAYKEHHLS</sequence>
<dbReference type="InterPro" id="IPR050299">
    <property type="entry name" value="YjjX_NTPase"/>
</dbReference>
<dbReference type="GO" id="GO:0009117">
    <property type="term" value="P:nucleotide metabolic process"/>
    <property type="evidence" value="ECO:0007669"/>
    <property type="project" value="UniProtKB-KW"/>
</dbReference>
<feature type="transmembrane region" description="Helical" evidence="12">
    <location>
        <begin position="21"/>
        <end position="38"/>
    </location>
</feature>
<evidence type="ECO:0000259" key="13">
    <source>
        <dbReference type="Pfam" id="PF01931"/>
    </source>
</evidence>
<dbReference type="InterPro" id="IPR026533">
    <property type="entry name" value="NTPase/PRRC1"/>
</dbReference>
<keyword evidence="12" id="KW-1133">Transmembrane helix</keyword>
<dbReference type="InterPro" id="IPR029001">
    <property type="entry name" value="ITPase-like_fam"/>
</dbReference>
<evidence type="ECO:0000256" key="10">
    <source>
        <dbReference type="ARBA" id="ARBA00048174"/>
    </source>
</evidence>
<comment type="cofactor">
    <cofactor evidence="1">
        <name>Mn(2+)</name>
        <dbReference type="ChEBI" id="CHEBI:29035"/>
    </cofactor>
</comment>
<gene>
    <name evidence="14" type="primary">yjjX</name>
    <name evidence="14" type="ORF">F4X82_03575</name>
</gene>
<dbReference type="EC" id="3.6.1.73" evidence="9"/>
<keyword evidence="7" id="KW-0546">Nucleotide metabolism</keyword>
<comment type="catalytic activity">
    <reaction evidence="10">
        <text>ITP + H2O = IDP + phosphate + H(+)</text>
        <dbReference type="Rhea" id="RHEA:28330"/>
        <dbReference type="ChEBI" id="CHEBI:15377"/>
        <dbReference type="ChEBI" id="CHEBI:15378"/>
        <dbReference type="ChEBI" id="CHEBI:43474"/>
        <dbReference type="ChEBI" id="CHEBI:58280"/>
        <dbReference type="ChEBI" id="CHEBI:61402"/>
        <dbReference type="EC" id="3.6.1.73"/>
    </reaction>
</comment>
<comment type="caution">
    <text evidence="14">The sequence shown here is derived from an EMBL/GenBank/DDBJ whole genome shotgun (WGS) entry which is preliminary data.</text>
</comment>
<comment type="catalytic activity">
    <reaction evidence="11">
        <text>XTP + H2O = XDP + phosphate + H(+)</text>
        <dbReference type="Rhea" id="RHEA:28406"/>
        <dbReference type="ChEBI" id="CHEBI:15377"/>
        <dbReference type="ChEBI" id="CHEBI:15378"/>
        <dbReference type="ChEBI" id="CHEBI:43474"/>
        <dbReference type="ChEBI" id="CHEBI:59884"/>
        <dbReference type="ChEBI" id="CHEBI:61314"/>
        <dbReference type="EC" id="3.6.1.73"/>
    </reaction>
</comment>
<evidence type="ECO:0000256" key="11">
    <source>
        <dbReference type="ARBA" id="ARBA00048781"/>
    </source>
</evidence>
<evidence type="ECO:0000313" key="15">
    <source>
        <dbReference type="Proteomes" id="UP000449092"/>
    </source>
</evidence>
<feature type="domain" description="Non-canonical purine NTP phosphatase/PRRC1" evidence="13">
    <location>
        <begin position="64"/>
        <end position="225"/>
    </location>
</feature>
<evidence type="ECO:0000256" key="5">
    <source>
        <dbReference type="ARBA" id="ARBA00022801"/>
    </source>
</evidence>
<evidence type="ECO:0000256" key="12">
    <source>
        <dbReference type="SAM" id="Phobius"/>
    </source>
</evidence>
<protein>
    <recommendedName>
        <fullName evidence="9">inosine/xanthosine triphosphatase</fullName>
        <ecNumber evidence="9">3.6.1.73</ecNumber>
    </recommendedName>
</protein>
<evidence type="ECO:0000256" key="9">
    <source>
        <dbReference type="ARBA" id="ARBA00038901"/>
    </source>
</evidence>
<proteinExistence type="predicted"/>
<reference evidence="14 15" key="1">
    <citation type="submission" date="2019-09" db="EMBL/GenBank/DDBJ databases">
        <title>Characterisation of the sponge microbiome using genome-centric metagenomics.</title>
        <authorList>
            <person name="Engelberts J.P."/>
            <person name="Robbins S.J."/>
            <person name="De Goeij J.M."/>
            <person name="Aranda M."/>
            <person name="Bell S.C."/>
            <person name="Webster N.S."/>
        </authorList>
    </citation>
    <scope>NUCLEOTIDE SEQUENCE [LARGE SCALE GENOMIC DNA]</scope>
    <source>
        <strain evidence="14">SB0662_bin_43</strain>
    </source>
</reference>
<comment type="cofactor">
    <cofactor evidence="2">
        <name>Mg(2+)</name>
        <dbReference type="ChEBI" id="CHEBI:18420"/>
    </cofactor>
</comment>
<feature type="transmembrane region" description="Helical" evidence="12">
    <location>
        <begin position="44"/>
        <end position="63"/>
    </location>
</feature>
<dbReference type="Proteomes" id="UP000449092">
    <property type="component" value="Unassembled WGS sequence"/>
</dbReference>
<keyword evidence="6" id="KW-0460">Magnesium</keyword>
<dbReference type="Gene3D" id="3.90.950.10">
    <property type="match status" value="1"/>
</dbReference>
<dbReference type="EMBL" id="VXOY01000032">
    <property type="protein sequence ID" value="MYE38568.1"/>
    <property type="molecule type" value="Genomic_DNA"/>
</dbReference>
<dbReference type="SUPFAM" id="SSF52972">
    <property type="entry name" value="ITPase-like"/>
    <property type="match status" value="1"/>
</dbReference>
<keyword evidence="4" id="KW-0547">Nucleotide-binding</keyword>
<dbReference type="GO" id="GO:0103023">
    <property type="term" value="F:ITPase activity"/>
    <property type="evidence" value="ECO:0007669"/>
    <property type="project" value="UniProtKB-EC"/>
</dbReference>
<evidence type="ECO:0000256" key="2">
    <source>
        <dbReference type="ARBA" id="ARBA00001946"/>
    </source>
</evidence>
<keyword evidence="8" id="KW-0464">Manganese</keyword>